<dbReference type="AlphaFoldDB" id="A0A916K661"/>
<keyword evidence="3" id="KW-1185">Reference proteome</keyword>
<reference evidence="2" key="1">
    <citation type="submission" date="2021-06" db="EMBL/GenBank/DDBJ databases">
        <authorList>
            <person name="Criscuolo A."/>
        </authorList>
    </citation>
    <scope>NUCLEOTIDE SEQUENCE</scope>
    <source>
        <strain evidence="2">CIP111600</strain>
    </source>
</reference>
<protein>
    <submittedName>
        <fullName evidence="2">Ribosomal N-acetyltransferase YdaF</fullName>
        <ecNumber evidence="2">2.3.1.-</ecNumber>
    </submittedName>
</protein>
<evidence type="ECO:0000259" key="1">
    <source>
        <dbReference type="PROSITE" id="PS51186"/>
    </source>
</evidence>
<dbReference type="InterPro" id="IPR000182">
    <property type="entry name" value="GNAT_dom"/>
</dbReference>
<keyword evidence="2" id="KW-0808">Transferase</keyword>
<dbReference type="EMBL" id="CAJVAS010000039">
    <property type="protein sequence ID" value="CAG7647829.1"/>
    <property type="molecule type" value="Genomic_DNA"/>
</dbReference>
<dbReference type="RefSeq" id="WP_218095182.1">
    <property type="nucleotide sequence ID" value="NZ_CAJVAS010000039.1"/>
</dbReference>
<dbReference type="PANTHER" id="PTHR43441:SF12">
    <property type="entry name" value="RIBOSOMAL N-ACETYLTRANSFERASE YDAF-RELATED"/>
    <property type="match status" value="1"/>
</dbReference>
<evidence type="ECO:0000313" key="3">
    <source>
        <dbReference type="Proteomes" id="UP000693672"/>
    </source>
</evidence>
<dbReference type="EC" id="2.3.1.-" evidence="2"/>
<organism evidence="2 3">
    <name type="scientific">Paenibacillus solanacearum</name>
    <dbReference type="NCBI Taxonomy" id="2048548"/>
    <lineage>
        <taxon>Bacteria</taxon>
        <taxon>Bacillati</taxon>
        <taxon>Bacillota</taxon>
        <taxon>Bacilli</taxon>
        <taxon>Bacillales</taxon>
        <taxon>Paenibacillaceae</taxon>
        <taxon>Paenibacillus</taxon>
    </lineage>
</organism>
<dbReference type="GO" id="GO:0008999">
    <property type="term" value="F:protein-N-terminal-alanine acetyltransferase activity"/>
    <property type="evidence" value="ECO:0007669"/>
    <property type="project" value="TreeGrafter"/>
</dbReference>
<name>A0A916K661_9BACL</name>
<dbReference type="InterPro" id="IPR051908">
    <property type="entry name" value="Ribosomal_N-acetyltransferase"/>
</dbReference>
<dbReference type="GO" id="GO:1990189">
    <property type="term" value="F:protein N-terminal-serine acetyltransferase activity"/>
    <property type="evidence" value="ECO:0007669"/>
    <property type="project" value="TreeGrafter"/>
</dbReference>
<dbReference type="PROSITE" id="PS51186">
    <property type="entry name" value="GNAT"/>
    <property type="match status" value="1"/>
</dbReference>
<sequence length="185" mass="21073">MFKYQTDAEVGLAMLGVANAEALFRLTDTNRRYLREWMPWVDDTKSVEDTRLFIEGTRKRWAKGEGITTGVEYRGELCGVIDLHGLSWTNRKTAVGYWLGASFQGKGIMTRACRALVDYAVYELKLHRVEICAGIHNVKSRAIPERLGFQQEGVARGAQLLYGRYIDLAVYSTLADEWSERARSR</sequence>
<evidence type="ECO:0000313" key="2">
    <source>
        <dbReference type="EMBL" id="CAG7647829.1"/>
    </source>
</evidence>
<proteinExistence type="predicted"/>
<dbReference type="GO" id="GO:0005737">
    <property type="term" value="C:cytoplasm"/>
    <property type="evidence" value="ECO:0007669"/>
    <property type="project" value="TreeGrafter"/>
</dbReference>
<dbReference type="Pfam" id="PF13302">
    <property type="entry name" value="Acetyltransf_3"/>
    <property type="match status" value="1"/>
</dbReference>
<gene>
    <name evidence="2" type="primary">ydaF_2</name>
    <name evidence="2" type="ORF">PAESOLCIP111_05470</name>
</gene>
<accession>A0A916K661</accession>
<keyword evidence="2" id="KW-0012">Acyltransferase</keyword>
<dbReference type="Proteomes" id="UP000693672">
    <property type="component" value="Unassembled WGS sequence"/>
</dbReference>
<feature type="domain" description="N-acetyltransferase" evidence="1">
    <location>
        <begin position="21"/>
        <end position="167"/>
    </location>
</feature>
<dbReference type="PANTHER" id="PTHR43441">
    <property type="entry name" value="RIBOSOMAL-PROTEIN-SERINE ACETYLTRANSFERASE"/>
    <property type="match status" value="1"/>
</dbReference>
<comment type="caution">
    <text evidence="2">The sequence shown here is derived from an EMBL/GenBank/DDBJ whole genome shotgun (WGS) entry which is preliminary data.</text>
</comment>